<dbReference type="Proteomes" id="UP000004110">
    <property type="component" value="Unassembled WGS sequence"/>
</dbReference>
<comment type="caution">
    <text evidence="1">The sequence shown here is derived from an EMBL/GenBank/DDBJ whole genome shotgun (WGS) entry which is preliminary data.</text>
</comment>
<organism evidence="1 2">
    <name type="scientific">Bacteroides uniformis (strain ATCC 8492 / DSM 6597 / CCUG 4942 / CIP 103695 / JCM 5828 / KCTC 5204 / NCTC 13054 / VPI 0061)</name>
    <dbReference type="NCBI Taxonomy" id="411479"/>
    <lineage>
        <taxon>Bacteria</taxon>
        <taxon>Pseudomonadati</taxon>
        <taxon>Bacteroidota</taxon>
        <taxon>Bacteroidia</taxon>
        <taxon>Bacteroidales</taxon>
        <taxon>Bacteroidaceae</taxon>
        <taxon>Bacteroides</taxon>
    </lineage>
</organism>
<protein>
    <submittedName>
        <fullName evidence="1">Uncharacterized protein</fullName>
    </submittedName>
</protein>
<dbReference type="EMBL" id="AAYH02000046">
    <property type="protein sequence ID" value="EDO53277.1"/>
    <property type="molecule type" value="Genomic_DNA"/>
</dbReference>
<name>A0ABC9N962_BACUC</name>
<sequence length="50" mass="5396">MTSYCKTTALVLQRHCKPLCSVAATNMQCDCNCFAVALQHVCSDAAKGMQ</sequence>
<evidence type="ECO:0000313" key="1">
    <source>
        <dbReference type="EMBL" id="EDO53277.1"/>
    </source>
</evidence>
<proteinExistence type="predicted"/>
<accession>A0ABC9N962</accession>
<dbReference type="AlphaFoldDB" id="A0ABC9N962"/>
<evidence type="ECO:0000313" key="2">
    <source>
        <dbReference type="Proteomes" id="UP000004110"/>
    </source>
</evidence>
<gene>
    <name evidence="1" type="ORF">BACUNI_03292</name>
</gene>
<reference evidence="1" key="1">
    <citation type="submission" date="2007-06" db="EMBL/GenBank/DDBJ databases">
        <authorList>
            <person name="Fulton L."/>
            <person name="Clifton S."/>
            <person name="Fulton B."/>
            <person name="Xu J."/>
            <person name="Minx P."/>
            <person name="Pepin K.H."/>
            <person name="Johnson M."/>
            <person name="Thiruvilangam P."/>
            <person name="Bhonagiri V."/>
            <person name="Nash W.E."/>
            <person name="Mardis E.R."/>
            <person name="Wilson R.K."/>
        </authorList>
    </citation>
    <scope>NUCLEOTIDE SEQUENCE [LARGE SCALE GENOMIC DNA]</scope>
    <source>
        <strain evidence="1">ATCC 8492</strain>
    </source>
</reference>
<reference evidence="1" key="2">
    <citation type="submission" date="2013-11" db="EMBL/GenBank/DDBJ databases">
        <title>Draft genome sequence of Bacteroides uniformis (ATCC 8492).</title>
        <authorList>
            <person name="Sudarsanam P."/>
            <person name="Ley R."/>
            <person name="Guruge J."/>
            <person name="Turnbaugh P.J."/>
            <person name="Mahowald M."/>
            <person name="Liep D."/>
            <person name="Gordon J."/>
        </authorList>
    </citation>
    <scope>NUCLEOTIDE SEQUENCE</scope>
    <source>
        <strain evidence="1">ATCC 8492</strain>
    </source>
</reference>
<keyword evidence="2" id="KW-1185">Reference proteome</keyword>